<name>A0A944GU18_9HYPH</name>
<dbReference type="Pfam" id="PF14350">
    <property type="entry name" value="Beta_protein"/>
    <property type="match status" value="1"/>
</dbReference>
<accession>A0A944GU18</accession>
<protein>
    <recommendedName>
        <fullName evidence="3">T4 beta protein</fullName>
    </recommendedName>
</protein>
<evidence type="ECO:0008006" key="3">
    <source>
        <dbReference type="Google" id="ProtNLM"/>
    </source>
</evidence>
<reference evidence="1" key="2">
    <citation type="journal article" date="2021" name="Microorganisms">
        <title>Bacterial Dimethylsulfoniopropionate Biosynthesis in the East China Sea.</title>
        <authorList>
            <person name="Liu J."/>
            <person name="Zhang Y."/>
            <person name="Liu J."/>
            <person name="Zhong H."/>
            <person name="Williams B.T."/>
            <person name="Zheng Y."/>
            <person name="Curson A.R.J."/>
            <person name="Sun C."/>
            <person name="Sun H."/>
            <person name="Song D."/>
            <person name="Wagner Mackenzie B."/>
            <person name="Bermejo Martinez A."/>
            <person name="Todd J.D."/>
            <person name="Zhang X.H."/>
        </authorList>
    </citation>
    <scope>NUCLEOTIDE SEQUENCE</scope>
    <source>
        <strain evidence="1">AESS21</strain>
    </source>
</reference>
<sequence length="349" mass="39954">MEFDDFTYVPILNVKPAEVQALEELSIQARNKLLPYIVLQPWSTAKEFVSTTNKVSSCTYGKNIIVDLTDDIFSGNRRPVHDVFDELRDSGNGYSAWREFVDGSEEYIPVVQLREPREIAPQIEAFKAMGRGVVIRLHEQIFPIARDIASLFRRYEDNSDVYFILDFQRQNRDILLKGAVALSAIRGIRSEIDDFCVSVSASTFPMSFNNIYEQDIYERRFYRLVADEIGFDRNLYCDRGSVRAERQNGGGGSPAPRIDNALAAKWTFYREADQEDRDEAYQMAAIRAINARDWLDKGIWGTEMIKRTAAGEEARIHSTKLSTAARINIHLHTQSGANDQVEEVEWEDL</sequence>
<dbReference type="AlphaFoldDB" id="A0A944GU18"/>
<comment type="caution">
    <text evidence="1">The sequence shown here is derived from an EMBL/GenBank/DDBJ whole genome shotgun (WGS) entry which is preliminary data.</text>
</comment>
<dbReference type="RefSeq" id="WP_213216566.1">
    <property type="nucleotide sequence ID" value="NZ_QTKU01000003.1"/>
</dbReference>
<proteinExistence type="predicted"/>
<organism evidence="1 2">
    <name type="scientific">Roseibium polysiphoniae</name>
    <dbReference type="NCBI Taxonomy" id="2571221"/>
    <lineage>
        <taxon>Bacteria</taxon>
        <taxon>Pseudomonadati</taxon>
        <taxon>Pseudomonadota</taxon>
        <taxon>Alphaproteobacteria</taxon>
        <taxon>Hyphomicrobiales</taxon>
        <taxon>Stappiaceae</taxon>
        <taxon>Roseibium</taxon>
    </lineage>
</organism>
<dbReference type="InterPro" id="IPR025683">
    <property type="entry name" value="Protein_beta"/>
</dbReference>
<reference evidence="1" key="1">
    <citation type="submission" date="2018-08" db="EMBL/GenBank/DDBJ databases">
        <authorList>
            <person name="Jin W."/>
            <person name="Wang H."/>
            <person name="Yang Y."/>
            <person name="Li M."/>
            <person name="Liu J."/>
        </authorList>
    </citation>
    <scope>NUCLEOTIDE SEQUENCE</scope>
    <source>
        <strain evidence="1">AESS21</strain>
    </source>
</reference>
<evidence type="ECO:0000313" key="1">
    <source>
        <dbReference type="EMBL" id="MBS8261111.1"/>
    </source>
</evidence>
<evidence type="ECO:0000313" key="2">
    <source>
        <dbReference type="Proteomes" id="UP000705379"/>
    </source>
</evidence>
<dbReference type="EMBL" id="QTKU01000003">
    <property type="protein sequence ID" value="MBS8261111.1"/>
    <property type="molecule type" value="Genomic_DNA"/>
</dbReference>
<dbReference type="Proteomes" id="UP000705379">
    <property type="component" value="Unassembled WGS sequence"/>
</dbReference>
<gene>
    <name evidence="1" type="ORF">DYI23_12870</name>
</gene>